<feature type="domain" description="B12-binding" evidence="8">
    <location>
        <begin position="1"/>
        <end position="141"/>
    </location>
</feature>
<proteinExistence type="predicted"/>
<evidence type="ECO:0000256" key="1">
    <source>
        <dbReference type="ARBA" id="ARBA00001966"/>
    </source>
</evidence>
<evidence type="ECO:0000256" key="7">
    <source>
        <dbReference type="ARBA" id="ARBA00023014"/>
    </source>
</evidence>
<evidence type="ECO:0000313" key="10">
    <source>
        <dbReference type="EMBL" id="PJE70164.1"/>
    </source>
</evidence>
<evidence type="ECO:0000259" key="8">
    <source>
        <dbReference type="PROSITE" id="PS51332"/>
    </source>
</evidence>
<dbReference type="CDD" id="cd01335">
    <property type="entry name" value="Radical_SAM"/>
    <property type="match status" value="1"/>
</dbReference>
<dbReference type="Gene3D" id="3.40.50.280">
    <property type="entry name" value="Cobalamin-binding domain"/>
    <property type="match status" value="1"/>
</dbReference>
<dbReference type="PANTHER" id="PTHR43409:SF7">
    <property type="entry name" value="BLL1977 PROTEIN"/>
    <property type="match status" value="1"/>
</dbReference>
<dbReference type="InterPro" id="IPR007197">
    <property type="entry name" value="rSAM"/>
</dbReference>
<evidence type="ECO:0000256" key="6">
    <source>
        <dbReference type="ARBA" id="ARBA00023004"/>
    </source>
</evidence>
<sequence>MKILLAKPVTPGKLVLNCIPPLGLGYLVTALRQDGFNQVQILDSVKDQLDYSGFTKVVKKFKPDVIGFQIFSQDLPSLQKSLAIIKKINSKAVTVAGGPHPSGLPEKSLQSFPQLDFVFCGEAEVGFPILLRALKSKRGFGKVPGLGWRDRAGRVHLNQQVFAADLDKLGFPAWDLLRPQDYPDAPQGIIFKNSPVAPIMATRGCPFSCTFCAGWTISGKKIRRRSVGNVLAEIELLYRQYGVREIHILDDNFTLNRNYLKDFCHQLLKKDFQISWCCPNGVRLDTLDKETLQLMKKAGCYYVSVGIESGSDRILRLMKKAVTTAKIKKMVNMVVSAGMPINGFFILGFPGETKQEILKTIKFAKSLELTRAAFYNYLPLPRTEAYRRLIDSGELKEDDIDWAHIFQADVPYAPPSISREGLKNLQRRAHLEFYLRPKIIWRLLKEIRSWQQLRYIFKRTKAYLGG</sequence>
<dbReference type="InterPro" id="IPR006158">
    <property type="entry name" value="Cobalamin-bd"/>
</dbReference>
<comment type="cofactor">
    <cofactor evidence="1">
        <name>[4Fe-4S] cluster</name>
        <dbReference type="ChEBI" id="CHEBI:49883"/>
    </cofactor>
</comment>
<evidence type="ECO:0000256" key="4">
    <source>
        <dbReference type="ARBA" id="ARBA00022691"/>
    </source>
</evidence>
<keyword evidence="3" id="KW-0808">Transferase</keyword>
<dbReference type="GO" id="GO:0051539">
    <property type="term" value="F:4 iron, 4 sulfur cluster binding"/>
    <property type="evidence" value="ECO:0007669"/>
    <property type="project" value="UniProtKB-KW"/>
</dbReference>
<evidence type="ECO:0000256" key="3">
    <source>
        <dbReference type="ARBA" id="ARBA00022679"/>
    </source>
</evidence>
<dbReference type="GO" id="GO:0003824">
    <property type="term" value="F:catalytic activity"/>
    <property type="evidence" value="ECO:0007669"/>
    <property type="project" value="InterPro"/>
</dbReference>
<keyword evidence="6" id="KW-0408">Iron</keyword>
<dbReference type="Pfam" id="PF02310">
    <property type="entry name" value="B12-binding"/>
    <property type="match status" value="1"/>
</dbReference>
<dbReference type="CDD" id="cd02068">
    <property type="entry name" value="radical_SAM_B12_BD"/>
    <property type="match status" value="1"/>
</dbReference>
<keyword evidence="4" id="KW-0949">S-adenosyl-L-methionine</keyword>
<evidence type="ECO:0000256" key="5">
    <source>
        <dbReference type="ARBA" id="ARBA00022723"/>
    </source>
</evidence>
<dbReference type="SFLD" id="SFLDG01123">
    <property type="entry name" value="methyltransferase_(Class_B)"/>
    <property type="match status" value="1"/>
</dbReference>
<feature type="domain" description="Radical SAM core" evidence="9">
    <location>
        <begin position="191"/>
        <end position="415"/>
    </location>
</feature>
<dbReference type="InterPro" id="IPR058240">
    <property type="entry name" value="rSAM_sf"/>
</dbReference>
<dbReference type="PROSITE" id="PS51918">
    <property type="entry name" value="RADICAL_SAM"/>
    <property type="match status" value="1"/>
</dbReference>
<dbReference type="SFLD" id="SFLDS00029">
    <property type="entry name" value="Radical_SAM"/>
    <property type="match status" value="1"/>
</dbReference>
<dbReference type="EMBL" id="PFEM01000017">
    <property type="protein sequence ID" value="PJE70164.1"/>
    <property type="molecule type" value="Genomic_DNA"/>
</dbReference>
<comment type="caution">
    <text evidence="10">The sequence shown here is derived from an EMBL/GenBank/DDBJ whole genome shotgun (WGS) entry which is preliminary data.</text>
</comment>
<dbReference type="InterPro" id="IPR023404">
    <property type="entry name" value="rSAM_horseshoe"/>
</dbReference>
<dbReference type="InterPro" id="IPR051198">
    <property type="entry name" value="BchE-like"/>
</dbReference>
<evidence type="ECO:0000313" key="11">
    <source>
        <dbReference type="Proteomes" id="UP000231579"/>
    </source>
</evidence>
<name>A0A2M8L7F5_9BACT</name>
<keyword evidence="5" id="KW-0479">Metal-binding</keyword>
<gene>
    <name evidence="10" type="ORF">COU97_01215</name>
</gene>
<evidence type="ECO:0000259" key="9">
    <source>
        <dbReference type="PROSITE" id="PS51918"/>
    </source>
</evidence>
<dbReference type="GO" id="GO:0031419">
    <property type="term" value="F:cobalamin binding"/>
    <property type="evidence" value="ECO:0007669"/>
    <property type="project" value="InterPro"/>
</dbReference>
<organism evidence="10 11">
    <name type="scientific">Candidatus Shapirobacteria bacterium CG10_big_fil_rev_8_21_14_0_10_48_15</name>
    <dbReference type="NCBI Taxonomy" id="1974484"/>
    <lineage>
        <taxon>Bacteria</taxon>
        <taxon>Candidatus Shapironibacteriota</taxon>
    </lineage>
</organism>
<keyword evidence="2" id="KW-0489">Methyltransferase</keyword>
<keyword evidence="7" id="KW-0411">Iron-sulfur</keyword>
<dbReference type="PANTHER" id="PTHR43409">
    <property type="entry name" value="ANAEROBIC MAGNESIUM-PROTOPORPHYRIN IX MONOMETHYL ESTER CYCLASE-RELATED"/>
    <property type="match status" value="1"/>
</dbReference>
<dbReference type="Proteomes" id="UP000231579">
    <property type="component" value="Unassembled WGS sequence"/>
</dbReference>
<dbReference type="SMART" id="SM00729">
    <property type="entry name" value="Elp3"/>
    <property type="match status" value="1"/>
</dbReference>
<evidence type="ECO:0000256" key="2">
    <source>
        <dbReference type="ARBA" id="ARBA00022603"/>
    </source>
</evidence>
<dbReference type="InterPro" id="IPR034466">
    <property type="entry name" value="Methyltransferase_Class_B"/>
</dbReference>
<dbReference type="SFLD" id="SFLDG01082">
    <property type="entry name" value="B12-binding_domain_containing"/>
    <property type="match status" value="1"/>
</dbReference>
<reference evidence="11" key="1">
    <citation type="submission" date="2017-09" db="EMBL/GenBank/DDBJ databases">
        <title>Depth-based differentiation of microbial function through sediment-hosted aquifers and enrichment of novel symbionts in the deep terrestrial subsurface.</title>
        <authorList>
            <person name="Probst A.J."/>
            <person name="Ladd B."/>
            <person name="Jarett J.K."/>
            <person name="Geller-Mcgrath D.E."/>
            <person name="Sieber C.M.K."/>
            <person name="Emerson J.B."/>
            <person name="Anantharaman K."/>
            <person name="Thomas B.C."/>
            <person name="Malmstrom R."/>
            <person name="Stieglmeier M."/>
            <person name="Klingl A."/>
            <person name="Woyke T."/>
            <person name="Ryan C.M."/>
            <person name="Banfield J.F."/>
        </authorList>
    </citation>
    <scope>NUCLEOTIDE SEQUENCE [LARGE SCALE GENOMIC DNA]</scope>
</reference>
<dbReference type="SUPFAM" id="SSF102114">
    <property type="entry name" value="Radical SAM enzymes"/>
    <property type="match status" value="1"/>
</dbReference>
<dbReference type="AlphaFoldDB" id="A0A2M8L7F5"/>
<protein>
    <submittedName>
        <fullName evidence="10">Uncharacterized protein</fullName>
    </submittedName>
</protein>
<dbReference type="GO" id="GO:0046872">
    <property type="term" value="F:metal ion binding"/>
    <property type="evidence" value="ECO:0007669"/>
    <property type="project" value="UniProtKB-KW"/>
</dbReference>
<dbReference type="Gene3D" id="3.80.30.20">
    <property type="entry name" value="tm_1862 like domain"/>
    <property type="match status" value="1"/>
</dbReference>
<dbReference type="PROSITE" id="PS51332">
    <property type="entry name" value="B12_BINDING"/>
    <property type="match status" value="1"/>
</dbReference>
<dbReference type="Pfam" id="PF04055">
    <property type="entry name" value="Radical_SAM"/>
    <property type="match status" value="1"/>
</dbReference>
<dbReference type="InterPro" id="IPR006638">
    <property type="entry name" value="Elp3/MiaA/NifB-like_rSAM"/>
</dbReference>
<accession>A0A2M8L7F5</accession>